<keyword evidence="3" id="KW-1185">Reference proteome</keyword>
<dbReference type="Gene3D" id="2.40.70.10">
    <property type="entry name" value="Acid Proteases"/>
    <property type="match status" value="1"/>
</dbReference>
<comment type="caution">
    <text evidence="2">The sequence shown here is derived from an EMBL/GenBank/DDBJ whole genome shotgun (WGS) entry which is preliminary data.</text>
</comment>
<dbReference type="InterPro" id="IPR032567">
    <property type="entry name" value="RTL1-rel"/>
</dbReference>
<evidence type="ECO:0000256" key="1">
    <source>
        <dbReference type="SAM" id="MobiDB-lite"/>
    </source>
</evidence>
<gene>
    <name evidence="2" type="ORF">V6N12_031221</name>
</gene>
<accession>A0ABR2E8U4</accession>
<organism evidence="2 3">
    <name type="scientific">Hibiscus sabdariffa</name>
    <name type="common">roselle</name>
    <dbReference type="NCBI Taxonomy" id="183260"/>
    <lineage>
        <taxon>Eukaryota</taxon>
        <taxon>Viridiplantae</taxon>
        <taxon>Streptophyta</taxon>
        <taxon>Embryophyta</taxon>
        <taxon>Tracheophyta</taxon>
        <taxon>Spermatophyta</taxon>
        <taxon>Magnoliopsida</taxon>
        <taxon>eudicotyledons</taxon>
        <taxon>Gunneridae</taxon>
        <taxon>Pentapetalae</taxon>
        <taxon>rosids</taxon>
        <taxon>malvids</taxon>
        <taxon>Malvales</taxon>
        <taxon>Malvaceae</taxon>
        <taxon>Malvoideae</taxon>
        <taxon>Hibiscus</taxon>
    </lineage>
</organism>
<dbReference type="CDD" id="cd00303">
    <property type="entry name" value="retropepsin_like"/>
    <property type="match status" value="1"/>
</dbReference>
<evidence type="ECO:0008006" key="4">
    <source>
        <dbReference type="Google" id="ProtNLM"/>
    </source>
</evidence>
<dbReference type="PANTHER" id="PTHR15503:SF45">
    <property type="entry name" value="RNA-DIRECTED DNA POLYMERASE HOMOLOG"/>
    <property type="match status" value="1"/>
</dbReference>
<dbReference type="PANTHER" id="PTHR15503">
    <property type="entry name" value="LDOC1 RELATED"/>
    <property type="match status" value="1"/>
</dbReference>
<reference evidence="2 3" key="1">
    <citation type="journal article" date="2024" name="G3 (Bethesda)">
        <title>Genome assembly of Hibiscus sabdariffa L. provides insights into metabolisms of medicinal natural products.</title>
        <authorList>
            <person name="Kim T."/>
        </authorList>
    </citation>
    <scope>NUCLEOTIDE SEQUENCE [LARGE SCALE GENOMIC DNA]</scope>
    <source>
        <strain evidence="2">TK-2024</strain>
        <tissue evidence="2">Old leaves</tissue>
    </source>
</reference>
<evidence type="ECO:0000313" key="2">
    <source>
        <dbReference type="EMBL" id="KAK8554255.1"/>
    </source>
</evidence>
<name>A0ABR2E8U4_9ROSI</name>
<feature type="region of interest" description="Disordered" evidence="1">
    <location>
        <begin position="1"/>
        <end position="22"/>
    </location>
</feature>
<dbReference type="SUPFAM" id="SSF50630">
    <property type="entry name" value="Acid proteases"/>
    <property type="match status" value="1"/>
</dbReference>
<evidence type="ECO:0000313" key="3">
    <source>
        <dbReference type="Proteomes" id="UP001472677"/>
    </source>
</evidence>
<dbReference type="EMBL" id="JBBPBM010000019">
    <property type="protein sequence ID" value="KAK8554255.1"/>
    <property type="molecule type" value="Genomic_DNA"/>
</dbReference>
<dbReference type="Proteomes" id="UP001472677">
    <property type="component" value="Unassembled WGS sequence"/>
</dbReference>
<protein>
    <recommendedName>
        <fullName evidence="4">Gag-pol polyprotein</fullName>
    </recommendedName>
</protein>
<proteinExistence type="predicted"/>
<dbReference type="Pfam" id="PF08284">
    <property type="entry name" value="RVP_2"/>
    <property type="match status" value="1"/>
</dbReference>
<sequence>MLVNTPPRCETRSRMRVPTGDKNVNMGLVHPDGLPPPPPIPPACRGVGNLHQALQGMNFGDMTPLFHAIVRDIEEFLGGSRKTVVDSGKRAAKSGLRGRKGKRFRDRRFRPEHRCGDFGRGSRVLGRALGCHCVSVVISITLESVGTFTLQSMSLFSLVNSGSTHSYILSEHAHLLDIPVEILDVGVVVSSSLGETITVRRLYRRYPLVVQGYVFVVNLMEFPFHGFDIILGVDWLTEHRAVVDFESKRISLKLTDDCVVVVVGKNTRFLSNVVLVMQAEKLMQLGSTTYLVFVMNLGIKGLQVQDIQLVCDFPKVFPKELPSLPPSRDVE</sequence>
<dbReference type="InterPro" id="IPR021109">
    <property type="entry name" value="Peptidase_aspartic_dom_sf"/>
</dbReference>